<dbReference type="Gene3D" id="3.40.50.1580">
    <property type="entry name" value="Nucleoside phosphorylase domain"/>
    <property type="match status" value="1"/>
</dbReference>
<dbReference type="SMART" id="SM00028">
    <property type="entry name" value="TPR"/>
    <property type="match status" value="4"/>
</dbReference>
<proteinExistence type="predicted"/>
<dbReference type="InterPro" id="IPR019734">
    <property type="entry name" value="TPR_rpt"/>
</dbReference>
<dbReference type="Pfam" id="PF13424">
    <property type="entry name" value="TPR_12"/>
    <property type="match status" value="1"/>
</dbReference>
<dbReference type="InterPro" id="IPR011990">
    <property type="entry name" value="TPR-like_helical_dom_sf"/>
</dbReference>
<evidence type="ECO:0008006" key="5">
    <source>
        <dbReference type="Google" id="ProtNLM"/>
    </source>
</evidence>
<dbReference type="AlphaFoldDB" id="A0A0U5GF13"/>
<dbReference type="STRING" id="454130.A0A0U5GF13"/>
<name>A0A0U5GF13_ASPCI</name>
<dbReference type="GO" id="GO:0043531">
    <property type="term" value="F:ADP binding"/>
    <property type="evidence" value="ECO:0007669"/>
    <property type="project" value="InterPro"/>
</dbReference>
<dbReference type="InterPro" id="IPR000845">
    <property type="entry name" value="Nucleoside_phosphorylase_d"/>
</dbReference>
<feature type="domain" description="Nucleoside phosphorylase" evidence="1">
    <location>
        <begin position="14"/>
        <end position="312"/>
    </location>
</feature>
<evidence type="ECO:0000259" key="1">
    <source>
        <dbReference type="Pfam" id="PF01048"/>
    </source>
</evidence>
<dbReference type="EMBL" id="CDMC01000022">
    <property type="protein sequence ID" value="CEL11009.1"/>
    <property type="molecule type" value="Genomic_DNA"/>
</dbReference>
<keyword evidence="4" id="KW-1185">Reference proteome</keyword>
<dbReference type="Gene3D" id="1.25.40.10">
    <property type="entry name" value="Tetratricopeptide repeat domain"/>
    <property type="match status" value="2"/>
</dbReference>
<dbReference type="PANTHER" id="PTHR46082:SF6">
    <property type="entry name" value="AAA+ ATPASE DOMAIN-CONTAINING PROTEIN-RELATED"/>
    <property type="match status" value="1"/>
</dbReference>
<evidence type="ECO:0000259" key="2">
    <source>
        <dbReference type="Pfam" id="PF13191"/>
    </source>
</evidence>
<dbReference type="InterPro" id="IPR053137">
    <property type="entry name" value="NLR-like"/>
</dbReference>
<dbReference type="Pfam" id="PF01048">
    <property type="entry name" value="PNP_UDP_1"/>
    <property type="match status" value="1"/>
</dbReference>
<sequence>MSHKRPLCHDDYTVGWISALPIELAAAQALLDETHPTLPVPQNDNNTYTLGRIGEHNIVIACLPSGIYGTSSATAVATQLLSSFTSIRFGLMVGIGGGVPNEDADIRLGDVVVSKPTETHGGVVQYDFGKATRRFRGGFLRTGMLNSPPQVLLTALAKLQANHLTEDIRFVDFLRELEQKRPVGQESPFARPKEDDRLYAAKYEHADPSSKACSACDARNIVARSPRTNPAAPAVHYGLIASGNQVVKDARVREKLSRQLGIYCVEMEAAGLMNNYPCLVVRGICDYADSHKNKAWQGYAAATAAAFAKELLSLVPAGFAKKGAVAEDISTNSRFRVQLDLRNAPAIQEFIGREEELETLWDSLRPDSSPMRKVGVLHGMGGMGKTQLAIRFARIHKENFSAIFWLNAKDRSTLRQSLSSAWSQIPESEDVARTPAPVHEGQARITNDDDVKQRAKNMLHWLATEGNTQWLLIFDNVDQSHAAGGEAPVQNIYDFSPTTDHGSVLVTTRLIQLAELGISHPIRKLNTEHACQLLLQTAGHNDHGRKQQVDSDVYTLVSQLDGLPLALTVAGSYIRQSGITISQYLRYYTESWHELMEQTPQPQCYLQGNLLTTWSVTFTQIHRTHPSSAELLLLLAVFDNRDIWFELVRNCRHVPDTPSWFVESFSNGLAFLATLKPLIAFSLVETKQGGGAYSIHPVIREWCLHALSDNDNDNTKKADVYKAMALTAISYTPETSDEMEHSNLQQRLLPHADQMAQHLQTWRVPRVLEIYMAIHDLACLYLSQGILRQAQQLYERALAGKEEILGPDHISTLETVSNLGIVHTNRRNMEAAGKMCQRALQGREIALGQCHPSTLHSVNALAFFYMKQGNLSRAEALYKRALTGFEKALGVDHPSAWDTINNLGLLYTKKRKLKQAETMYRQAMSGFEKAFGPDHTSTLILVYNLGRLYQTQGRLASAREMYQRALAGYEKVFGKRHTSTTMIAHSLCELAEAQKASK</sequence>
<organism evidence="3 4">
    <name type="scientific">Aspergillus calidoustus</name>
    <dbReference type="NCBI Taxonomy" id="454130"/>
    <lineage>
        <taxon>Eukaryota</taxon>
        <taxon>Fungi</taxon>
        <taxon>Dikarya</taxon>
        <taxon>Ascomycota</taxon>
        <taxon>Pezizomycotina</taxon>
        <taxon>Eurotiomycetes</taxon>
        <taxon>Eurotiomycetidae</taxon>
        <taxon>Eurotiales</taxon>
        <taxon>Aspergillaceae</taxon>
        <taxon>Aspergillus</taxon>
        <taxon>Aspergillus subgen. Nidulantes</taxon>
    </lineage>
</organism>
<dbReference type="InterPro" id="IPR035994">
    <property type="entry name" value="Nucleoside_phosphorylase_sf"/>
</dbReference>
<dbReference type="PRINTS" id="PR00364">
    <property type="entry name" value="DISEASERSIST"/>
</dbReference>
<evidence type="ECO:0000313" key="3">
    <source>
        <dbReference type="EMBL" id="CEL11009.1"/>
    </source>
</evidence>
<dbReference type="SUPFAM" id="SSF52540">
    <property type="entry name" value="P-loop containing nucleoside triphosphate hydrolases"/>
    <property type="match status" value="1"/>
</dbReference>
<dbReference type="OMA" id="WISAMDE"/>
<reference evidence="4" key="1">
    <citation type="journal article" date="2016" name="Genome Announc.">
        <title>Draft genome sequences of fungus Aspergillus calidoustus.</title>
        <authorList>
            <person name="Horn F."/>
            <person name="Linde J."/>
            <person name="Mattern D.J."/>
            <person name="Walther G."/>
            <person name="Guthke R."/>
            <person name="Scherlach K."/>
            <person name="Martin K."/>
            <person name="Brakhage A.A."/>
            <person name="Petzke L."/>
            <person name="Valiante V."/>
        </authorList>
    </citation>
    <scope>NUCLEOTIDE SEQUENCE [LARGE SCALE GENOMIC DNA]</scope>
    <source>
        <strain evidence="4">SF006504</strain>
    </source>
</reference>
<dbReference type="Proteomes" id="UP000054771">
    <property type="component" value="Unassembled WGS sequence"/>
</dbReference>
<protein>
    <recommendedName>
        <fullName evidence="5">Nucleoside phosphorylase domain-containing protein</fullName>
    </recommendedName>
</protein>
<dbReference type="Gene3D" id="3.40.50.300">
    <property type="entry name" value="P-loop containing nucleotide triphosphate hydrolases"/>
    <property type="match status" value="1"/>
</dbReference>
<dbReference type="Pfam" id="PF13374">
    <property type="entry name" value="TPR_10"/>
    <property type="match status" value="3"/>
</dbReference>
<evidence type="ECO:0000313" key="4">
    <source>
        <dbReference type="Proteomes" id="UP000054771"/>
    </source>
</evidence>
<dbReference type="GO" id="GO:0009116">
    <property type="term" value="P:nucleoside metabolic process"/>
    <property type="evidence" value="ECO:0007669"/>
    <property type="project" value="InterPro"/>
</dbReference>
<gene>
    <name evidence="3" type="ORF">ASPCAL14116</name>
</gene>
<dbReference type="InterPro" id="IPR041664">
    <property type="entry name" value="AAA_16"/>
</dbReference>
<feature type="domain" description="Orc1-like AAA ATPase" evidence="2">
    <location>
        <begin position="349"/>
        <end position="484"/>
    </location>
</feature>
<dbReference type="SUPFAM" id="SSF53167">
    <property type="entry name" value="Purine and uridine phosphorylases"/>
    <property type="match status" value="1"/>
</dbReference>
<dbReference type="SUPFAM" id="SSF48452">
    <property type="entry name" value="TPR-like"/>
    <property type="match status" value="2"/>
</dbReference>
<dbReference type="GO" id="GO:0003824">
    <property type="term" value="F:catalytic activity"/>
    <property type="evidence" value="ECO:0007669"/>
    <property type="project" value="InterPro"/>
</dbReference>
<dbReference type="CDD" id="cd09008">
    <property type="entry name" value="MTAN"/>
    <property type="match status" value="1"/>
</dbReference>
<dbReference type="InterPro" id="IPR027417">
    <property type="entry name" value="P-loop_NTPase"/>
</dbReference>
<accession>A0A0U5GF13</accession>
<dbReference type="PANTHER" id="PTHR46082">
    <property type="entry name" value="ATP/GTP-BINDING PROTEIN-RELATED"/>
    <property type="match status" value="1"/>
</dbReference>
<dbReference type="Pfam" id="PF13191">
    <property type="entry name" value="AAA_16"/>
    <property type="match status" value="1"/>
</dbReference>
<dbReference type="OrthoDB" id="1658288at2759"/>